<name>A0A532UZQ3_UNCL8</name>
<dbReference type="AlphaFoldDB" id="A0A532UZQ3"/>
<gene>
    <name evidence="2" type="ORF">CEE37_08510</name>
</gene>
<evidence type="ECO:0000313" key="3">
    <source>
        <dbReference type="Proteomes" id="UP000319619"/>
    </source>
</evidence>
<feature type="domain" description="Carboxymuconolactone decarboxylase-like" evidence="1">
    <location>
        <begin position="125"/>
        <end position="201"/>
    </location>
</feature>
<dbReference type="GO" id="GO:0051920">
    <property type="term" value="F:peroxiredoxin activity"/>
    <property type="evidence" value="ECO:0007669"/>
    <property type="project" value="InterPro"/>
</dbReference>
<organism evidence="2 3">
    <name type="scientific">candidate division LCP-89 bacterium B3_LCP</name>
    <dbReference type="NCBI Taxonomy" id="2012998"/>
    <lineage>
        <taxon>Bacteria</taxon>
        <taxon>Pseudomonadati</taxon>
        <taxon>Bacteria division LCP-89</taxon>
    </lineage>
</organism>
<dbReference type="Gene3D" id="1.20.1290.10">
    <property type="entry name" value="AhpD-like"/>
    <property type="match status" value="1"/>
</dbReference>
<dbReference type="SUPFAM" id="SSF69118">
    <property type="entry name" value="AhpD-like"/>
    <property type="match status" value="1"/>
</dbReference>
<evidence type="ECO:0000259" key="1">
    <source>
        <dbReference type="Pfam" id="PF02627"/>
    </source>
</evidence>
<proteinExistence type="predicted"/>
<protein>
    <recommendedName>
        <fullName evidence="1">Carboxymuconolactone decarboxylase-like domain-containing protein</fullName>
    </recommendedName>
</protein>
<sequence length="204" mass="22792">MQLNPRYQHAVQVSAALIGHDEKIIIDAFRFALKNAFEPHELVELILQSLLFDGYPCALEGLIALKRTLPEILPASEEFEPYNSANLEEWKSRGVSLCKRIYGDNFEPLLDNVGNLSPSLKEWMLNEGYGRVLARQSLPIDIREMGIIAILIVKGYPRQLHSHMRGALEVGVSLHELNEAIAICEGFTAKANISSAAEILQKLT</sequence>
<reference evidence="2 3" key="1">
    <citation type="submission" date="2017-06" db="EMBL/GenBank/DDBJ databases">
        <title>Novel microbial phyla capable of carbon fixation and sulfur reduction in deep-sea sediments.</title>
        <authorList>
            <person name="Huang J."/>
            <person name="Baker B."/>
            <person name="Wang Y."/>
        </authorList>
    </citation>
    <scope>NUCLEOTIDE SEQUENCE [LARGE SCALE GENOMIC DNA]</scope>
    <source>
        <strain evidence="2">B3_LCP</strain>
    </source>
</reference>
<dbReference type="Proteomes" id="UP000319619">
    <property type="component" value="Unassembled WGS sequence"/>
</dbReference>
<dbReference type="InterPro" id="IPR029032">
    <property type="entry name" value="AhpD-like"/>
</dbReference>
<accession>A0A532UZQ3</accession>
<dbReference type="Pfam" id="PF02627">
    <property type="entry name" value="CMD"/>
    <property type="match status" value="1"/>
</dbReference>
<dbReference type="PANTHER" id="PTHR33570">
    <property type="entry name" value="4-CARBOXYMUCONOLACTONE DECARBOXYLASE FAMILY PROTEIN"/>
    <property type="match status" value="1"/>
</dbReference>
<dbReference type="InterPro" id="IPR003779">
    <property type="entry name" value="CMD-like"/>
</dbReference>
<dbReference type="EMBL" id="NJBN01000005">
    <property type="protein sequence ID" value="TKJ40359.1"/>
    <property type="molecule type" value="Genomic_DNA"/>
</dbReference>
<evidence type="ECO:0000313" key="2">
    <source>
        <dbReference type="EMBL" id="TKJ40359.1"/>
    </source>
</evidence>
<dbReference type="PANTHER" id="PTHR33570:SF2">
    <property type="entry name" value="CARBOXYMUCONOLACTONE DECARBOXYLASE-LIKE DOMAIN-CONTAINING PROTEIN"/>
    <property type="match status" value="1"/>
</dbReference>
<comment type="caution">
    <text evidence="2">The sequence shown here is derived from an EMBL/GenBank/DDBJ whole genome shotgun (WGS) entry which is preliminary data.</text>
</comment>
<dbReference type="InterPro" id="IPR052512">
    <property type="entry name" value="4CMD/NDH-1_regulator"/>
</dbReference>